<reference evidence="3" key="1">
    <citation type="submission" date="2015-01" db="EMBL/GenBank/DDBJ databases">
        <authorList>
            <person name="Aksoy S."/>
            <person name="Warren W."/>
            <person name="Wilson R.K."/>
        </authorList>
    </citation>
    <scope>NUCLEOTIDE SEQUENCE [LARGE SCALE GENOMIC DNA]</scope>
    <source>
        <strain evidence="3">IAEA</strain>
    </source>
</reference>
<keyword evidence="1" id="KW-1133">Transmembrane helix</keyword>
<dbReference type="Proteomes" id="UP000092460">
    <property type="component" value="Unassembled WGS sequence"/>
</dbReference>
<keyword evidence="3" id="KW-1185">Reference proteome</keyword>
<dbReference type="AlphaFoldDB" id="A0A1B0AYY0"/>
<protein>
    <submittedName>
        <fullName evidence="2">Uncharacterized protein</fullName>
    </submittedName>
</protein>
<dbReference type="VEuPathDB" id="VectorBase:GPPI013412"/>
<organism evidence="2 3">
    <name type="scientific">Glossina palpalis gambiensis</name>
    <dbReference type="NCBI Taxonomy" id="67801"/>
    <lineage>
        <taxon>Eukaryota</taxon>
        <taxon>Metazoa</taxon>
        <taxon>Ecdysozoa</taxon>
        <taxon>Arthropoda</taxon>
        <taxon>Hexapoda</taxon>
        <taxon>Insecta</taxon>
        <taxon>Pterygota</taxon>
        <taxon>Neoptera</taxon>
        <taxon>Endopterygota</taxon>
        <taxon>Diptera</taxon>
        <taxon>Brachycera</taxon>
        <taxon>Muscomorpha</taxon>
        <taxon>Hippoboscoidea</taxon>
        <taxon>Glossinidae</taxon>
        <taxon>Glossina</taxon>
    </lineage>
</organism>
<proteinExistence type="predicted"/>
<keyword evidence="1" id="KW-0472">Membrane</keyword>
<name>A0A1B0AYY0_9MUSC</name>
<dbReference type="EnsemblMetazoa" id="GPPI013412-RA">
    <property type="protein sequence ID" value="GPPI013412-PA"/>
    <property type="gene ID" value="GPPI013412"/>
</dbReference>
<evidence type="ECO:0000313" key="3">
    <source>
        <dbReference type="Proteomes" id="UP000092460"/>
    </source>
</evidence>
<reference evidence="2" key="2">
    <citation type="submission" date="2020-05" db="UniProtKB">
        <authorList>
            <consortium name="EnsemblMetazoa"/>
        </authorList>
    </citation>
    <scope>IDENTIFICATION</scope>
    <source>
        <strain evidence="2">IAEA</strain>
    </source>
</reference>
<dbReference type="EMBL" id="JXJN01006033">
    <property type="status" value="NOT_ANNOTATED_CDS"/>
    <property type="molecule type" value="Genomic_DNA"/>
</dbReference>
<sequence>MTKFFGDKCCKSIFGHIFIYMQNDKENVFFIAAANEQQQATISIICLNVFKIPPIIEEKLFTLRVCVVNARLFIYLFIYFLFFSIFTL</sequence>
<feature type="transmembrane region" description="Helical" evidence="1">
    <location>
        <begin position="61"/>
        <end position="86"/>
    </location>
</feature>
<evidence type="ECO:0000313" key="2">
    <source>
        <dbReference type="EnsemblMetazoa" id="GPPI013412-PA"/>
    </source>
</evidence>
<evidence type="ECO:0000256" key="1">
    <source>
        <dbReference type="SAM" id="Phobius"/>
    </source>
</evidence>
<accession>A0A1B0AYY0</accession>
<keyword evidence="1" id="KW-0812">Transmembrane</keyword>